<protein>
    <submittedName>
        <fullName evidence="1">Uncharacterized protein</fullName>
    </submittedName>
</protein>
<dbReference type="AlphaFoldDB" id="A0A2P2PXU2"/>
<organism evidence="1">
    <name type="scientific">Rhizophora mucronata</name>
    <name type="common">Asiatic mangrove</name>
    <dbReference type="NCBI Taxonomy" id="61149"/>
    <lineage>
        <taxon>Eukaryota</taxon>
        <taxon>Viridiplantae</taxon>
        <taxon>Streptophyta</taxon>
        <taxon>Embryophyta</taxon>
        <taxon>Tracheophyta</taxon>
        <taxon>Spermatophyta</taxon>
        <taxon>Magnoliopsida</taxon>
        <taxon>eudicotyledons</taxon>
        <taxon>Gunneridae</taxon>
        <taxon>Pentapetalae</taxon>
        <taxon>rosids</taxon>
        <taxon>fabids</taxon>
        <taxon>Malpighiales</taxon>
        <taxon>Rhizophoraceae</taxon>
        <taxon>Rhizophora</taxon>
    </lineage>
</organism>
<proteinExistence type="predicted"/>
<accession>A0A2P2PXU2</accession>
<sequence length="35" mass="4158">MGLNAKIMNHEFFTYMIGSLLSALKRDERLNWTKQ</sequence>
<dbReference type="EMBL" id="GGEC01079083">
    <property type="protein sequence ID" value="MBX59567.1"/>
    <property type="molecule type" value="Transcribed_RNA"/>
</dbReference>
<reference evidence="1" key="1">
    <citation type="submission" date="2018-02" db="EMBL/GenBank/DDBJ databases">
        <title>Rhizophora mucronata_Transcriptome.</title>
        <authorList>
            <person name="Meera S.P."/>
            <person name="Sreeshan A."/>
            <person name="Augustine A."/>
        </authorList>
    </citation>
    <scope>NUCLEOTIDE SEQUENCE</scope>
    <source>
        <tissue evidence="1">Leaf</tissue>
    </source>
</reference>
<evidence type="ECO:0000313" key="1">
    <source>
        <dbReference type="EMBL" id="MBX59567.1"/>
    </source>
</evidence>
<name>A0A2P2PXU2_RHIMU</name>